<evidence type="ECO:0000256" key="5">
    <source>
        <dbReference type="ARBA" id="ARBA00023284"/>
    </source>
</evidence>
<protein>
    <recommendedName>
        <fullName evidence="6">Thioredoxin domain-containing protein</fullName>
    </recommendedName>
</protein>
<dbReference type="SUPFAM" id="SSF52833">
    <property type="entry name" value="Thioredoxin-like"/>
    <property type="match status" value="1"/>
</dbReference>
<comment type="caution">
    <text evidence="7">The sequence shown here is derived from an EMBL/GenBank/DDBJ whole genome shotgun (WGS) entry which is preliminary data.</text>
</comment>
<evidence type="ECO:0000313" key="7">
    <source>
        <dbReference type="EMBL" id="PJF48689.1"/>
    </source>
</evidence>
<dbReference type="GO" id="GO:0016209">
    <property type="term" value="F:antioxidant activity"/>
    <property type="evidence" value="ECO:0007669"/>
    <property type="project" value="InterPro"/>
</dbReference>
<gene>
    <name evidence="7" type="ORF">CUN48_02215</name>
</gene>
<dbReference type="PROSITE" id="PS00194">
    <property type="entry name" value="THIOREDOXIN_1"/>
    <property type="match status" value="1"/>
</dbReference>
<proteinExistence type="predicted"/>
<feature type="domain" description="Thioredoxin" evidence="6">
    <location>
        <begin position="53"/>
        <end position="192"/>
    </location>
</feature>
<dbReference type="InterPro" id="IPR000866">
    <property type="entry name" value="AhpC/TSA"/>
</dbReference>
<evidence type="ECO:0000256" key="2">
    <source>
        <dbReference type="ARBA" id="ARBA00022748"/>
    </source>
</evidence>
<dbReference type="Proteomes" id="UP000230790">
    <property type="component" value="Unassembled WGS sequence"/>
</dbReference>
<keyword evidence="5" id="KW-0676">Redox-active center</keyword>
<reference evidence="7 8" key="1">
    <citation type="submission" date="2017-11" db="EMBL/GenBank/DDBJ databases">
        <title>Evolution of Phototrophy in the Chloroflexi Phylum Driven by Horizontal Gene Transfer.</title>
        <authorList>
            <person name="Ward L.M."/>
            <person name="Hemp J."/>
            <person name="Shih P.M."/>
            <person name="Mcglynn S.E."/>
            <person name="Fischer W."/>
        </authorList>
    </citation>
    <scope>NUCLEOTIDE SEQUENCE [LARGE SCALE GENOMIC DNA]</scope>
    <source>
        <strain evidence="7">JP3_7</strain>
    </source>
</reference>
<dbReference type="Gene3D" id="3.40.30.10">
    <property type="entry name" value="Glutaredoxin"/>
    <property type="match status" value="1"/>
</dbReference>
<organism evidence="7 8">
    <name type="scientific">Candidatus Thermofonsia Clade 3 bacterium</name>
    <dbReference type="NCBI Taxonomy" id="2364212"/>
    <lineage>
        <taxon>Bacteria</taxon>
        <taxon>Bacillati</taxon>
        <taxon>Chloroflexota</taxon>
        <taxon>Candidatus Thermofontia</taxon>
        <taxon>Candidatus Thermofonsia Clade 3</taxon>
    </lineage>
</organism>
<dbReference type="AlphaFoldDB" id="A0A2M8QFX2"/>
<sequence>MDTPKRSFPFGLILLGATATLVGVGLAVLVLSSSSAAQQSGLPILSPSTRALLREGAPAPEFTLKTLDGRPVALSDLRGKAALINFWASWCPPCLEETPALIAAYEELKRTNPNIEFIGIGTNDDRANLEKFAENNRIPYIIVEDPDGEVSDAYGVLGMPTTVFVDSSGVVRRIWNGAIKKEQVIEIMRGMR</sequence>
<dbReference type="InterPro" id="IPR013766">
    <property type="entry name" value="Thioredoxin_domain"/>
</dbReference>
<dbReference type="InterPro" id="IPR036249">
    <property type="entry name" value="Thioredoxin-like_sf"/>
</dbReference>
<evidence type="ECO:0000313" key="8">
    <source>
        <dbReference type="Proteomes" id="UP000230790"/>
    </source>
</evidence>
<evidence type="ECO:0000259" key="6">
    <source>
        <dbReference type="PROSITE" id="PS51352"/>
    </source>
</evidence>
<dbReference type="PANTHER" id="PTHR42852">
    <property type="entry name" value="THIOL:DISULFIDE INTERCHANGE PROTEIN DSBE"/>
    <property type="match status" value="1"/>
</dbReference>
<dbReference type="InterPro" id="IPR017937">
    <property type="entry name" value="Thioredoxin_CS"/>
</dbReference>
<dbReference type="EMBL" id="PGTN01000008">
    <property type="protein sequence ID" value="PJF48689.1"/>
    <property type="molecule type" value="Genomic_DNA"/>
</dbReference>
<evidence type="ECO:0000256" key="1">
    <source>
        <dbReference type="ARBA" id="ARBA00004196"/>
    </source>
</evidence>
<name>A0A2M8QFX2_9CHLR</name>
<keyword evidence="4" id="KW-1015">Disulfide bond</keyword>
<dbReference type="CDD" id="cd02966">
    <property type="entry name" value="TlpA_like_family"/>
    <property type="match status" value="1"/>
</dbReference>
<dbReference type="Pfam" id="PF00578">
    <property type="entry name" value="AhpC-TSA"/>
    <property type="match status" value="1"/>
</dbReference>
<dbReference type="GO" id="GO:0016491">
    <property type="term" value="F:oxidoreductase activity"/>
    <property type="evidence" value="ECO:0007669"/>
    <property type="project" value="InterPro"/>
</dbReference>
<dbReference type="GO" id="GO:0030313">
    <property type="term" value="C:cell envelope"/>
    <property type="evidence" value="ECO:0007669"/>
    <property type="project" value="UniProtKB-SubCell"/>
</dbReference>
<keyword evidence="2" id="KW-0201">Cytochrome c-type biogenesis</keyword>
<evidence type="ECO:0000256" key="3">
    <source>
        <dbReference type="ARBA" id="ARBA00022968"/>
    </source>
</evidence>
<dbReference type="PROSITE" id="PS51352">
    <property type="entry name" value="THIOREDOXIN_2"/>
    <property type="match status" value="1"/>
</dbReference>
<dbReference type="InterPro" id="IPR050553">
    <property type="entry name" value="Thioredoxin_ResA/DsbE_sf"/>
</dbReference>
<accession>A0A2M8QFX2</accession>
<keyword evidence="3" id="KW-0735">Signal-anchor</keyword>
<keyword evidence="3" id="KW-0812">Transmembrane</keyword>
<comment type="subcellular location">
    <subcellularLocation>
        <location evidence="1">Cell envelope</location>
    </subcellularLocation>
</comment>
<evidence type="ECO:0000256" key="4">
    <source>
        <dbReference type="ARBA" id="ARBA00023157"/>
    </source>
</evidence>
<dbReference type="PANTHER" id="PTHR42852:SF6">
    <property type="entry name" value="THIOL:DISULFIDE INTERCHANGE PROTEIN DSBE"/>
    <property type="match status" value="1"/>
</dbReference>
<dbReference type="GO" id="GO:0017004">
    <property type="term" value="P:cytochrome complex assembly"/>
    <property type="evidence" value="ECO:0007669"/>
    <property type="project" value="UniProtKB-KW"/>
</dbReference>